<dbReference type="AlphaFoldDB" id="A0A2P6VHA3"/>
<dbReference type="InterPro" id="IPR036047">
    <property type="entry name" value="F-box-like_dom_sf"/>
</dbReference>
<dbReference type="SUPFAM" id="SSF81383">
    <property type="entry name" value="F-box domain"/>
    <property type="match status" value="1"/>
</dbReference>
<evidence type="ECO:0000256" key="3">
    <source>
        <dbReference type="SAM" id="MobiDB-lite"/>
    </source>
</evidence>
<keyword evidence="2" id="KW-0833">Ubl conjugation pathway</keyword>
<dbReference type="PANTHER" id="PTHR46550">
    <property type="entry name" value="F-BOX ONLY PROTEIN 3"/>
    <property type="match status" value="1"/>
</dbReference>
<comment type="caution">
    <text evidence="6">The sequence shown here is derived from an EMBL/GenBank/DDBJ whole genome shotgun (WGS) entry which is preliminary data.</text>
</comment>
<dbReference type="Proteomes" id="UP000239649">
    <property type="component" value="Unassembled WGS sequence"/>
</dbReference>
<gene>
    <name evidence="6" type="ORF">C2E20_3446</name>
</gene>
<proteinExistence type="predicted"/>
<feature type="signal peptide" evidence="4">
    <location>
        <begin position="1"/>
        <end position="18"/>
    </location>
</feature>
<evidence type="ECO:0000313" key="6">
    <source>
        <dbReference type="EMBL" id="PSC73457.1"/>
    </source>
</evidence>
<name>A0A2P6VHA3_9CHLO</name>
<dbReference type="PANTHER" id="PTHR46550:SF1">
    <property type="entry name" value="F-BOX PROTEIN 3"/>
    <property type="match status" value="1"/>
</dbReference>
<keyword evidence="7" id="KW-1185">Reference proteome</keyword>
<feature type="domain" description="F-box" evidence="5">
    <location>
        <begin position="2"/>
        <end position="48"/>
    </location>
</feature>
<dbReference type="InterPro" id="IPR001810">
    <property type="entry name" value="F-box_dom"/>
</dbReference>
<evidence type="ECO:0000313" key="7">
    <source>
        <dbReference type="Proteomes" id="UP000239649"/>
    </source>
</evidence>
<feature type="chain" id="PRO_5015122817" evidence="4">
    <location>
        <begin position="19"/>
        <end position="277"/>
    </location>
</feature>
<comment type="pathway">
    <text evidence="1">Protein modification; protein ubiquitination.</text>
</comment>
<evidence type="ECO:0000256" key="2">
    <source>
        <dbReference type="ARBA" id="ARBA00022786"/>
    </source>
</evidence>
<protein>
    <submittedName>
        <fullName evidence="6">F-box SKIP31 isoform X2</fullName>
    </submittedName>
</protein>
<dbReference type="STRING" id="554055.A0A2P6VHA3"/>
<dbReference type="Pfam" id="PF12937">
    <property type="entry name" value="F-box-like"/>
    <property type="match status" value="1"/>
</dbReference>
<dbReference type="Gene3D" id="1.20.1280.50">
    <property type="match status" value="1"/>
</dbReference>
<sequence>MPALLLALAEPLLLRVLATLCPEDLLATSRTCRRLLAHGSDGALWRRLYHARWRDGPQQEDAEHVQGSSWLRLYLERDALAVAEARDSAPSAELLPIYVQMATARRSEGLGLADADRLFRSPASSNRSLALASKVDAFRRQRNLTDAAHHASHSCAGKHGSACACSWVQLDSSAWICERSGFVHVCDANCAFREYDPQSEMQLCKISGRCFPAELVTEREEHAGEEERGQTRSGLGQQDEDGWAGDEGVSGRLGRAFVEGYNTQTPADFLLKFGRGI</sequence>
<organism evidence="6 7">
    <name type="scientific">Micractinium conductrix</name>
    <dbReference type="NCBI Taxonomy" id="554055"/>
    <lineage>
        <taxon>Eukaryota</taxon>
        <taxon>Viridiplantae</taxon>
        <taxon>Chlorophyta</taxon>
        <taxon>core chlorophytes</taxon>
        <taxon>Trebouxiophyceae</taxon>
        <taxon>Chlorellales</taxon>
        <taxon>Chlorellaceae</taxon>
        <taxon>Chlorella clade</taxon>
        <taxon>Micractinium</taxon>
    </lineage>
</organism>
<evidence type="ECO:0000259" key="5">
    <source>
        <dbReference type="PROSITE" id="PS50181"/>
    </source>
</evidence>
<reference evidence="6 7" key="1">
    <citation type="journal article" date="2018" name="Plant J.">
        <title>Genome sequences of Chlorella sorokiniana UTEX 1602 and Micractinium conductrix SAG 241.80: implications to maltose excretion by a green alga.</title>
        <authorList>
            <person name="Arriola M.B."/>
            <person name="Velmurugan N."/>
            <person name="Zhang Y."/>
            <person name="Plunkett M.H."/>
            <person name="Hondzo H."/>
            <person name="Barney B.M."/>
        </authorList>
    </citation>
    <scope>NUCLEOTIDE SEQUENCE [LARGE SCALE GENOMIC DNA]</scope>
    <source>
        <strain evidence="6 7">SAG 241.80</strain>
    </source>
</reference>
<dbReference type="EMBL" id="LHPF02000007">
    <property type="protein sequence ID" value="PSC73457.1"/>
    <property type="molecule type" value="Genomic_DNA"/>
</dbReference>
<dbReference type="OrthoDB" id="3219396at2759"/>
<accession>A0A2P6VHA3</accession>
<dbReference type="GO" id="GO:0005737">
    <property type="term" value="C:cytoplasm"/>
    <property type="evidence" value="ECO:0007669"/>
    <property type="project" value="TreeGrafter"/>
</dbReference>
<feature type="region of interest" description="Disordered" evidence="3">
    <location>
        <begin position="220"/>
        <end position="246"/>
    </location>
</feature>
<evidence type="ECO:0000256" key="1">
    <source>
        <dbReference type="ARBA" id="ARBA00004906"/>
    </source>
</evidence>
<keyword evidence="4" id="KW-0732">Signal</keyword>
<evidence type="ECO:0000256" key="4">
    <source>
        <dbReference type="SAM" id="SignalP"/>
    </source>
</evidence>
<feature type="compositionally biased region" description="Basic and acidic residues" evidence="3">
    <location>
        <begin position="220"/>
        <end position="230"/>
    </location>
</feature>
<dbReference type="PROSITE" id="PS50181">
    <property type="entry name" value="FBOX"/>
    <property type="match status" value="1"/>
</dbReference>
<dbReference type="InterPro" id="IPR052121">
    <property type="entry name" value="F-box_SCF_Substrate_Recog"/>
</dbReference>